<dbReference type="InterPro" id="IPR052218">
    <property type="entry name" value="Preflagellin_Peptidase"/>
</dbReference>
<dbReference type="Pfam" id="PF01478">
    <property type="entry name" value="Peptidase_A24"/>
    <property type="match status" value="1"/>
</dbReference>
<feature type="transmembrane region" description="Helical" evidence="6">
    <location>
        <begin position="57"/>
        <end position="77"/>
    </location>
</feature>
<name>A0A3A8AF21_9HYPH</name>
<comment type="subcellular location">
    <subcellularLocation>
        <location evidence="1">Cell membrane</location>
        <topology evidence="1">Multi-pass membrane protein</topology>
    </subcellularLocation>
</comment>
<evidence type="ECO:0000259" key="7">
    <source>
        <dbReference type="Pfam" id="PF01478"/>
    </source>
</evidence>
<dbReference type="GO" id="GO:0005886">
    <property type="term" value="C:plasma membrane"/>
    <property type="evidence" value="ECO:0007669"/>
    <property type="project" value="UniProtKB-SubCell"/>
</dbReference>
<feature type="transmembrane region" description="Helical" evidence="6">
    <location>
        <begin position="30"/>
        <end position="50"/>
    </location>
</feature>
<keyword evidence="3 6" id="KW-0812">Transmembrane</keyword>
<dbReference type="GO" id="GO:0004190">
    <property type="term" value="F:aspartic-type endopeptidase activity"/>
    <property type="evidence" value="ECO:0007669"/>
    <property type="project" value="InterPro"/>
</dbReference>
<evidence type="ECO:0000313" key="8">
    <source>
        <dbReference type="EMBL" id="RKF08516.1"/>
    </source>
</evidence>
<keyword evidence="5 6" id="KW-0472">Membrane</keyword>
<keyword evidence="4 6" id="KW-1133">Transmembrane helix</keyword>
<dbReference type="PANTHER" id="PTHR36506">
    <property type="entry name" value="PREFLAGELLIN PEPTIDASE"/>
    <property type="match status" value="1"/>
</dbReference>
<evidence type="ECO:0000256" key="3">
    <source>
        <dbReference type="ARBA" id="ARBA00022692"/>
    </source>
</evidence>
<dbReference type="RefSeq" id="WP_109766840.1">
    <property type="nucleotide sequence ID" value="NZ_JASHJQ010000004.1"/>
</dbReference>
<reference evidence="8 9" key="1">
    <citation type="journal article" date="2018" name="Int. J. Syst. Bacteriol.">
        <title>Oceaniradius stylonemae gen. nov., sp. nov., isolated from a red alga, Stylonema cornu-cervi.</title>
        <authorList>
            <person name="Jeong S."/>
        </authorList>
    </citation>
    <scope>NUCLEOTIDE SEQUENCE [LARGE SCALE GENOMIC DNA]</scope>
    <source>
        <strain evidence="8 9">StC1</strain>
    </source>
</reference>
<dbReference type="InterPro" id="IPR000045">
    <property type="entry name" value="Prepilin_IV_endopep_pep"/>
</dbReference>
<accession>A0A3A8AF21</accession>
<protein>
    <submittedName>
        <fullName evidence="8">Peptidase</fullName>
    </submittedName>
</protein>
<dbReference type="AlphaFoldDB" id="A0A3A8AF21"/>
<dbReference type="PANTHER" id="PTHR36506:SF1">
    <property type="entry name" value="PREFLAGELLIN PEPTIDASE"/>
    <property type="match status" value="1"/>
</dbReference>
<feature type="transmembrane region" description="Helical" evidence="6">
    <location>
        <begin position="97"/>
        <end position="118"/>
    </location>
</feature>
<keyword evidence="2" id="KW-1003">Cell membrane</keyword>
<evidence type="ECO:0000256" key="4">
    <source>
        <dbReference type="ARBA" id="ARBA00022989"/>
    </source>
</evidence>
<comment type="caution">
    <text evidence="8">The sequence shown here is derived from an EMBL/GenBank/DDBJ whole genome shotgun (WGS) entry which is preliminary data.</text>
</comment>
<feature type="domain" description="Prepilin type IV endopeptidase peptidase" evidence="7">
    <location>
        <begin position="9"/>
        <end position="112"/>
    </location>
</feature>
<dbReference type="OrthoDB" id="5329005at2"/>
<dbReference type="Proteomes" id="UP000246132">
    <property type="component" value="Unassembled WGS sequence"/>
</dbReference>
<evidence type="ECO:0000256" key="5">
    <source>
        <dbReference type="ARBA" id="ARBA00023136"/>
    </source>
</evidence>
<evidence type="ECO:0000256" key="2">
    <source>
        <dbReference type="ARBA" id="ARBA00022475"/>
    </source>
</evidence>
<feature type="transmembrane region" description="Helical" evidence="6">
    <location>
        <begin position="144"/>
        <end position="166"/>
    </location>
</feature>
<organism evidence="8 9">
    <name type="scientific">Oceaniradius stylonematis</name>
    <dbReference type="NCBI Taxonomy" id="2184161"/>
    <lineage>
        <taxon>Bacteria</taxon>
        <taxon>Pseudomonadati</taxon>
        <taxon>Pseudomonadota</taxon>
        <taxon>Alphaproteobacteria</taxon>
        <taxon>Hyphomicrobiales</taxon>
        <taxon>Ahrensiaceae</taxon>
        <taxon>Oceaniradius</taxon>
    </lineage>
</organism>
<evidence type="ECO:0000313" key="9">
    <source>
        <dbReference type="Proteomes" id="UP000246132"/>
    </source>
</evidence>
<keyword evidence="9" id="KW-1185">Reference proteome</keyword>
<dbReference type="Gene3D" id="1.20.120.1220">
    <property type="match status" value="1"/>
</dbReference>
<gene>
    <name evidence="8" type="ORF">DEM25_000505</name>
</gene>
<sequence>MISAIIFVVFPFAMIYAALSDMFTMTIANRISLLLIVTFLAIAPFIGLTWMQFATHLAAFVLVLTVTFGLFAVGVMGGGDAKLMASTALWLGLGPALMNYLLIATVAGGALTLFLMVFRKSALATYAGEVRVLRRIIDEKDIPYGIALAVGGLASFGLSPAMVWALGQA</sequence>
<evidence type="ECO:0000256" key="1">
    <source>
        <dbReference type="ARBA" id="ARBA00004651"/>
    </source>
</evidence>
<proteinExistence type="predicted"/>
<dbReference type="EMBL" id="QFWV02000001">
    <property type="protein sequence ID" value="RKF08516.1"/>
    <property type="molecule type" value="Genomic_DNA"/>
</dbReference>
<evidence type="ECO:0000256" key="6">
    <source>
        <dbReference type="SAM" id="Phobius"/>
    </source>
</evidence>